<dbReference type="PROSITE" id="PS00299">
    <property type="entry name" value="UBIQUITIN_1"/>
    <property type="match status" value="5"/>
</dbReference>
<evidence type="ECO:0000313" key="9">
    <source>
        <dbReference type="Proteomes" id="UP000325113"/>
    </source>
</evidence>
<dbReference type="CDD" id="cd01803">
    <property type="entry name" value="Ubl_ubiquitin"/>
    <property type="match status" value="5"/>
</dbReference>
<keyword evidence="5" id="KW-0539">Nucleus</keyword>
<name>A0A5A8DAA8_CAFRO</name>
<feature type="domain" description="Ubiquitin-like" evidence="7">
    <location>
        <begin position="382"/>
        <end position="457"/>
    </location>
</feature>
<feature type="region of interest" description="Disordered" evidence="6">
    <location>
        <begin position="242"/>
        <end position="284"/>
    </location>
</feature>
<feature type="domain" description="Ubiquitin-like" evidence="7">
    <location>
        <begin position="1"/>
        <end position="76"/>
    </location>
</feature>
<dbReference type="SUPFAM" id="SSF54236">
    <property type="entry name" value="Ubiquitin-like"/>
    <property type="match status" value="6"/>
</dbReference>
<feature type="domain" description="Ubiquitin-like" evidence="7">
    <location>
        <begin position="276"/>
        <end position="305"/>
    </location>
</feature>
<dbReference type="Pfam" id="PF00240">
    <property type="entry name" value="ubiquitin"/>
    <property type="match status" value="6"/>
</dbReference>
<protein>
    <recommendedName>
        <fullName evidence="7">Ubiquitin-like domain-containing protein</fullName>
    </recommendedName>
</protein>
<dbReference type="InterPro" id="IPR000626">
    <property type="entry name" value="Ubiquitin-like_dom"/>
</dbReference>
<sequence>MQIFVKTLTGKTITLEVESSDTIEAVKTKIQDKEGIPPDQQRLIFAGKQLEDGRTLADYNIQKESTLHLVLRLRGGMQIFVKTLTGKTITLEVESSDTIEAVKTKIQDKEGIPPDQQRLIFAGKQLEDGRTLADYNIQKESTLHLVLRLRGGMQIFVKTLTGKTITLEVESSDTIEAVKTKIQDKEGIPPDQQRLIFAGKQLEDGRTLADYNIQKESTLHLVLRLRGGMQIFVKTLTGKTHHARGGVLGHHRGREDEDPGQGGHPRPTSSASSSRGKQLEDGRTLADYNIQKESTLHLVLRLRGGMQIFVKTLTGKTITLEVESSDTIEAVKTKIQDKEGIPPDQQRLIFAGKQLEDGRTLADYNIQKESTLHLVLRLRGGMQIFVKTLTGKTITLEVESSDTIEAVKTKIQDKEGIPPDQQRLIFAGKQLEDGRTLADYNIQKESTLHLVLRLRGGM</sequence>
<dbReference type="Proteomes" id="UP000325113">
    <property type="component" value="Unassembled WGS sequence"/>
</dbReference>
<comment type="caution">
    <text evidence="8">The sequence shown here is derived from an EMBL/GenBank/DDBJ whole genome shotgun (WGS) entry which is preliminary data.</text>
</comment>
<dbReference type="PANTHER" id="PTHR10666">
    <property type="entry name" value="UBIQUITIN"/>
    <property type="match status" value="1"/>
</dbReference>
<evidence type="ECO:0000256" key="2">
    <source>
        <dbReference type="ARBA" id="ARBA00004496"/>
    </source>
</evidence>
<evidence type="ECO:0000256" key="5">
    <source>
        <dbReference type="ARBA" id="ARBA00023242"/>
    </source>
</evidence>
<organism evidence="8 9">
    <name type="scientific">Cafeteria roenbergensis</name>
    <name type="common">Marine flagellate</name>
    <dbReference type="NCBI Taxonomy" id="33653"/>
    <lineage>
        <taxon>Eukaryota</taxon>
        <taxon>Sar</taxon>
        <taxon>Stramenopiles</taxon>
        <taxon>Bigyra</taxon>
        <taxon>Opalozoa</taxon>
        <taxon>Bicosoecida</taxon>
        <taxon>Cafeteriaceae</taxon>
        <taxon>Cafeteria</taxon>
    </lineage>
</organism>
<evidence type="ECO:0000256" key="6">
    <source>
        <dbReference type="SAM" id="MobiDB-lite"/>
    </source>
</evidence>
<dbReference type="FunFam" id="3.10.20.90:FF:000016">
    <property type="entry name" value="Polyubiquitin 3"/>
    <property type="match status" value="5"/>
</dbReference>
<dbReference type="PROSITE" id="PS50053">
    <property type="entry name" value="UBIQUITIN_2"/>
    <property type="match status" value="6"/>
</dbReference>
<feature type="domain" description="Ubiquitin-like" evidence="7">
    <location>
        <begin position="77"/>
        <end position="152"/>
    </location>
</feature>
<comment type="subcellular location">
    <subcellularLocation>
        <location evidence="2">Cytoplasm</location>
    </subcellularLocation>
    <subcellularLocation>
        <location evidence="1">Nucleus</location>
    </subcellularLocation>
</comment>
<dbReference type="InterPro" id="IPR050158">
    <property type="entry name" value="Ubiquitin_ubiquitin-like"/>
</dbReference>
<feature type="domain" description="Ubiquitin-like" evidence="7">
    <location>
        <begin position="306"/>
        <end position="381"/>
    </location>
</feature>
<dbReference type="GO" id="GO:0005634">
    <property type="term" value="C:nucleus"/>
    <property type="evidence" value="ECO:0007669"/>
    <property type="project" value="UniProtKB-SubCell"/>
</dbReference>
<accession>A0A5A8DAA8</accession>
<dbReference type="EMBL" id="VLTM01000029">
    <property type="protein sequence ID" value="KAA0162168.1"/>
    <property type="molecule type" value="Genomic_DNA"/>
</dbReference>
<reference evidence="8 9" key="1">
    <citation type="submission" date="2019-07" db="EMBL/GenBank/DDBJ databases">
        <title>Genomes of Cafeteria roenbergensis.</title>
        <authorList>
            <person name="Fischer M.G."/>
            <person name="Hackl T."/>
            <person name="Roman M."/>
        </authorList>
    </citation>
    <scope>NUCLEOTIDE SEQUENCE [LARGE SCALE GENOMIC DNA]</scope>
    <source>
        <strain evidence="8 9">Cflag</strain>
    </source>
</reference>
<dbReference type="AlphaFoldDB" id="A0A5A8DAA8"/>
<gene>
    <name evidence="8" type="ORF">FNF31_03403</name>
</gene>
<dbReference type="SMART" id="SM00213">
    <property type="entry name" value="UBQ"/>
    <property type="match status" value="6"/>
</dbReference>
<proteinExistence type="predicted"/>
<dbReference type="GO" id="GO:0003729">
    <property type="term" value="F:mRNA binding"/>
    <property type="evidence" value="ECO:0007669"/>
    <property type="project" value="UniProtKB-ARBA"/>
</dbReference>
<keyword evidence="3" id="KW-0963">Cytoplasm</keyword>
<dbReference type="Gene3D" id="3.10.20.90">
    <property type="entry name" value="Phosphatidylinositol 3-kinase Catalytic Subunit, Chain A, domain 1"/>
    <property type="match status" value="6"/>
</dbReference>
<dbReference type="InterPro" id="IPR019954">
    <property type="entry name" value="Ubiquitin_CS"/>
</dbReference>
<keyword evidence="4" id="KW-1017">Isopeptide bond</keyword>
<feature type="compositionally biased region" description="Basic residues" evidence="6">
    <location>
        <begin position="242"/>
        <end position="252"/>
    </location>
</feature>
<evidence type="ECO:0000313" key="8">
    <source>
        <dbReference type="EMBL" id="KAA0162168.1"/>
    </source>
</evidence>
<evidence type="ECO:0000259" key="7">
    <source>
        <dbReference type="PROSITE" id="PS50053"/>
    </source>
</evidence>
<dbReference type="InterPro" id="IPR029071">
    <property type="entry name" value="Ubiquitin-like_domsf"/>
</dbReference>
<feature type="domain" description="Ubiquitin-like" evidence="7">
    <location>
        <begin position="153"/>
        <end position="228"/>
    </location>
</feature>
<evidence type="ECO:0000256" key="4">
    <source>
        <dbReference type="ARBA" id="ARBA00022499"/>
    </source>
</evidence>
<dbReference type="GO" id="GO:0005737">
    <property type="term" value="C:cytoplasm"/>
    <property type="evidence" value="ECO:0007669"/>
    <property type="project" value="UniProtKB-SubCell"/>
</dbReference>
<dbReference type="PRINTS" id="PR00348">
    <property type="entry name" value="UBIQUITIN"/>
</dbReference>
<dbReference type="InterPro" id="IPR019956">
    <property type="entry name" value="Ubiquitin_dom"/>
</dbReference>
<feature type="compositionally biased region" description="Polar residues" evidence="6">
    <location>
        <begin position="267"/>
        <end position="276"/>
    </location>
</feature>
<evidence type="ECO:0000256" key="1">
    <source>
        <dbReference type="ARBA" id="ARBA00004123"/>
    </source>
</evidence>
<evidence type="ECO:0000256" key="3">
    <source>
        <dbReference type="ARBA" id="ARBA00022490"/>
    </source>
</evidence>